<dbReference type="WBParaSite" id="HDID_0000425301-mRNA-1">
    <property type="protein sequence ID" value="HDID_0000425301-mRNA-1"/>
    <property type="gene ID" value="HDID_0000425301"/>
</dbReference>
<protein>
    <submittedName>
        <fullName evidence="4">RUN domain-containing protein</fullName>
    </submittedName>
</protein>
<evidence type="ECO:0000313" key="4">
    <source>
        <dbReference type="WBParaSite" id="HDID_0000425301-mRNA-1"/>
    </source>
</evidence>
<sequence>MIKTTSELLGECWQLANQLARDDYTSIGATGLPDTVSGANAELPSIDEHSADWSCIAVALGPLFCLYSRMLRSSPHVTDSDLKERQNLSENSRIADQVLALIERLMAIVSGEVQTTTLDPSAVQFLVQQQHWETLVSGLLQVANRLFPTCPEDFRDTKILRWLYRLTEINNMIPDLEQRTRLGQRLISVFSNAAFRLGTEDAMMTWVLPGLDRLRLDFVEANEKNSADELEQLSNDLRQRLTNHNSSQPLPTATNTTTATDTTKKRFRQKFANLLTQGGDSQITHGKKFPFTKHS</sequence>
<evidence type="ECO:0000313" key="3">
    <source>
        <dbReference type="Proteomes" id="UP000274504"/>
    </source>
</evidence>
<reference evidence="2 3" key="2">
    <citation type="submission" date="2018-11" db="EMBL/GenBank/DDBJ databases">
        <authorList>
            <consortium name="Pathogen Informatics"/>
        </authorList>
    </citation>
    <scope>NUCLEOTIDE SEQUENCE [LARGE SCALE GENOMIC DNA]</scope>
</reference>
<dbReference type="Proteomes" id="UP000274504">
    <property type="component" value="Unassembled WGS sequence"/>
</dbReference>
<gene>
    <name evidence="2" type="ORF">HDID_LOCUS4251</name>
</gene>
<dbReference type="AlphaFoldDB" id="A0A0R3SH41"/>
<feature type="compositionally biased region" description="Low complexity" evidence="1">
    <location>
        <begin position="252"/>
        <end position="261"/>
    </location>
</feature>
<feature type="compositionally biased region" description="Polar residues" evidence="1">
    <location>
        <begin position="242"/>
        <end position="251"/>
    </location>
</feature>
<evidence type="ECO:0000256" key="1">
    <source>
        <dbReference type="SAM" id="MobiDB-lite"/>
    </source>
</evidence>
<dbReference type="EMBL" id="UYSG01001557">
    <property type="protein sequence ID" value="VDL46310.1"/>
    <property type="molecule type" value="Genomic_DNA"/>
</dbReference>
<proteinExistence type="predicted"/>
<accession>A0A0R3SH41</accession>
<name>A0A0R3SH41_HYMDI</name>
<organism evidence="4">
    <name type="scientific">Hymenolepis diminuta</name>
    <name type="common">Rat tapeworm</name>
    <dbReference type="NCBI Taxonomy" id="6216"/>
    <lineage>
        <taxon>Eukaryota</taxon>
        <taxon>Metazoa</taxon>
        <taxon>Spiralia</taxon>
        <taxon>Lophotrochozoa</taxon>
        <taxon>Platyhelminthes</taxon>
        <taxon>Cestoda</taxon>
        <taxon>Eucestoda</taxon>
        <taxon>Cyclophyllidea</taxon>
        <taxon>Hymenolepididae</taxon>
        <taxon>Hymenolepis</taxon>
    </lineage>
</organism>
<feature type="region of interest" description="Disordered" evidence="1">
    <location>
        <begin position="242"/>
        <end position="263"/>
    </location>
</feature>
<evidence type="ECO:0000313" key="2">
    <source>
        <dbReference type="EMBL" id="VDL46310.1"/>
    </source>
</evidence>
<reference evidence="4" key="1">
    <citation type="submission" date="2017-02" db="UniProtKB">
        <authorList>
            <consortium name="WormBaseParasite"/>
        </authorList>
    </citation>
    <scope>IDENTIFICATION</scope>
</reference>
<dbReference type="OrthoDB" id="1695393at2759"/>
<dbReference type="STRING" id="6216.A0A0R3SH41"/>